<sequence>MTGPVRTDPAPERATGALGDPARPTRRWAFLLTPGWLVAIALAVAFAVACFTVLAPWQFGRNAERSAQNAAVTAAVTAPPTAVTDYLTTTTGPDPTDIWHRAIATGVFEPDAQVLVRLRQDDNGNPVSEVVVPFLMDDGTRVLIDRGAVPASGAIALPDLPTGTVTITGRVQALDGPDPLNRPAQQRDGRTEVYAINPAALPGVAPGEVFLDGYLQLTPDSPGVLTPIGLPQTDPGPFLSYALQWLAFGAMALLGMAFFVFREATGGGREPDDRVPDGADPRGEPGAAASSAGQPAAGRGRRRRPARDGFDKSQLYDS</sequence>
<dbReference type="Pfam" id="PF02104">
    <property type="entry name" value="SURF1"/>
    <property type="match status" value="1"/>
</dbReference>
<dbReference type="Proteomes" id="UP000306985">
    <property type="component" value="Unassembled WGS sequence"/>
</dbReference>
<reference evidence="3 4" key="1">
    <citation type="submission" date="2019-05" db="EMBL/GenBank/DDBJ databases">
        <title>Nakamurella sp. N5BH11, whole genome shotgun sequence.</title>
        <authorList>
            <person name="Tuo L."/>
        </authorList>
    </citation>
    <scope>NUCLEOTIDE SEQUENCE [LARGE SCALE GENOMIC DNA]</scope>
    <source>
        <strain evidence="3 4">N5BH11</strain>
    </source>
</reference>
<accession>A0A4V6CTN9</accession>
<keyword evidence="1" id="KW-1003">Cell membrane</keyword>
<dbReference type="GO" id="GO:0005886">
    <property type="term" value="C:plasma membrane"/>
    <property type="evidence" value="ECO:0007669"/>
    <property type="project" value="UniProtKB-SubCell"/>
</dbReference>
<evidence type="ECO:0000313" key="4">
    <source>
        <dbReference type="Proteomes" id="UP000306985"/>
    </source>
</evidence>
<feature type="region of interest" description="Disordered" evidence="2">
    <location>
        <begin position="1"/>
        <end position="20"/>
    </location>
</feature>
<feature type="compositionally biased region" description="Low complexity" evidence="2">
    <location>
        <begin position="284"/>
        <end position="298"/>
    </location>
</feature>
<dbReference type="PROSITE" id="PS50895">
    <property type="entry name" value="SURF1"/>
    <property type="match status" value="1"/>
</dbReference>
<proteinExistence type="inferred from homology"/>
<evidence type="ECO:0000256" key="1">
    <source>
        <dbReference type="RuleBase" id="RU363076"/>
    </source>
</evidence>
<evidence type="ECO:0000256" key="2">
    <source>
        <dbReference type="SAM" id="MobiDB-lite"/>
    </source>
</evidence>
<dbReference type="RefSeq" id="WP_137447729.1">
    <property type="nucleotide sequence ID" value="NZ_SZZH01000001.1"/>
</dbReference>
<comment type="subcellular location">
    <subcellularLocation>
        <location evidence="1">Cell membrane</location>
        <topology evidence="1">Multi-pass membrane protein</topology>
    </subcellularLocation>
</comment>
<comment type="caution">
    <text evidence="3">The sequence shown here is derived from an EMBL/GenBank/DDBJ whole genome shotgun (WGS) entry which is preliminary data.</text>
</comment>
<feature type="transmembrane region" description="Helical" evidence="1">
    <location>
        <begin position="238"/>
        <end position="261"/>
    </location>
</feature>
<protein>
    <recommendedName>
        <fullName evidence="1">SURF1-like protein</fullName>
    </recommendedName>
</protein>
<dbReference type="InterPro" id="IPR002994">
    <property type="entry name" value="Surf1/Shy1"/>
</dbReference>
<evidence type="ECO:0000313" key="3">
    <source>
        <dbReference type="EMBL" id="TKV60425.1"/>
    </source>
</evidence>
<name>A0A4V6CTN9_9ACTN</name>
<feature type="compositionally biased region" description="Basic and acidic residues" evidence="2">
    <location>
        <begin position="269"/>
        <end position="283"/>
    </location>
</feature>
<keyword evidence="1" id="KW-1133">Transmembrane helix</keyword>
<dbReference type="EMBL" id="SZZH01000001">
    <property type="protein sequence ID" value="TKV60425.1"/>
    <property type="molecule type" value="Genomic_DNA"/>
</dbReference>
<dbReference type="CDD" id="cd06662">
    <property type="entry name" value="SURF1"/>
    <property type="match status" value="1"/>
</dbReference>
<organism evidence="3 4">
    <name type="scientific">Nakamurella flava</name>
    <dbReference type="NCBI Taxonomy" id="2576308"/>
    <lineage>
        <taxon>Bacteria</taxon>
        <taxon>Bacillati</taxon>
        <taxon>Actinomycetota</taxon>
        <taxon>Actinomycetes</taxon>
        <taxon>Nakamurellales</taxon>
        <taxon>Nakamurellaceae</taxon>
        <taxon>Nakamurella</taxon>
    </lineage>
</organism>
<dbReference type="AlphaFoldDB" id="A0A4V6CTN9"/>
<feature type="region of interest" description="Disordered" evidence="2">
    <location>
        <begin position="267"/>
        <end position="318"/>
    </location>
</feature>
<keyword evidence="1" id="KW-0812">Transmembrane</keyword>
<gene>
    <name evidence="3" type="ORF">FDO65_01535</name>
</gene>
<keyword evidence="4" id="KW-1185">Reference proteome</keyword>
<feature type="transmembrane region" description="Helical" evidence="1">
    <location>
        <begin position="36"/>
        <end position="59"/>
    </location>
</feature>
<keyword evidence="1" id="KW-0472">Membrane</keyword>
<comment type="similarity">
    <text evidence="1">Belongs to the SURF1 family.</text>
</comment>
<dbReference type="OrthoDB" id="9807214at2"/>